<comment type="caution">
    <text evidence="5">The sequence shown here is derived from an EMBL/GenBank/DDBJ whole genome shotgun (WGS) entry which is preliminary data.</text>
</comment>
<accession>A0ABP9KV01</accession>
<keyword evidence="6" id="KW-1185">Reference proteome</keyword>
<sequence length="325" mass="33960">MSNVWSPQPIPHTDPRGGLPSRVRVYEVGPRDGLQAEAATVPVEIKAEFCRRLVAAGVTDLELTSFVSPKWVPQLADAEELMRRVVSDPATALPESVRTVVLAPNQRGLDRALACGATEIAVFVSATETFAQRNLNTTIAGALRSAEPVIAGARAAGLPVRAYISMAFGDPWEGPVRLDAVVAVAERLRELGCASLSIGDTIGVATPGHVHALIDALSTAGVPTSALAMHFHDTYGQALTNVYAALTADIIEFDSAAGGLGRCPYAKGATGNLATEDLVWMLHGLGIATGIDLHALASTSRWIADHVGHPCPSRVVTALAAAGRD</sequence>
<evidence type="ECO:0000313" key="6">
    <source>
        <dbReference type="Proteomes" id="UP001500603"/>
    </source>
</evidence>
<name>A0ABP9KV01_9NOCA</name>
<dbReference type="Proteomes" id="UP001500603">
    <property type="component" value="Unassembled WGS sequence"/>
</dbReference>
<dbReference type="InterPro" id="IPR013785">
    <property type="entry name" value="Aldolase_TIM"/>
</dbReference>
<feature type="domain" description="Pyruvate carboxyltransferase" evidence="4">
    <location>
        <begin position="23"/>
        <end position="297"/>
    </location>
</feature>
<evidence type="ECO:0000256" key="1">
    <source>
        <dbReference type="ARBA" id="ARBA00009405"/>
    </source>
</evidence>
<dbReference type="InterPro" id="IPR000891">
    <property type="entry name" value="PYR_CT"/>
</dbReference>
<evidence type="ECO:0000313" key="5">
    <source>
        <dbReference type="EMBL" id="GAA5064593.1"/>
    </source>
</evidence>
<keyword evidence="2" id="KW-0479">Metal-binding</keyword>
<dbReference type="PROSITE" id="PS50991">
    <property type="entry name" value="PYR_CT"/>
    <property type="match status" value="1"/>
</dbReference>
<dbReference type="GO" id="GO:0016829">
    <property type="term" value="F:lyase activity"/>
    <property type="evidence" value="ECO:0007669"/>
    <property type="project" value="UniProtKB-KW"/>
</dbReference>
<gene>
    <name evidence="5" type="ORF">GCM10023318_50720</name>
</gene>
<evidence type="ECO:0000259" key="4">
    <source>
        <dbReference type="PROSITE" id="PS50991"/>
    </source>
</evidence>
<comment type="similarity">
    <text evidence="1">Belongs to the HMG-CoA lyase family.</text>
</comment>
<dbReference type="SUPFAM" id="SSF51569">
    <property type="entry name" value="Aldolase"/>
    <property type="match status" value="1"/>
</dbReference>
<dbReference type="Pfam" id="PF00682">
    <property type="entry name" value="HMGL-like"/>
    <property type="match status" value="1"/>
</dbReference>
<reference evidence="6" key="1">
    <citation type="journal article" date="2019" name="Int. J. Syst. Evol. Microbiol.">
        <title>The Global Catalogue of Microorganisms (GCM) 10K type strain sequencing project: providing services to taxonomists for standard genome sequencing and annotation.</title>
        <authorList>
            <consortium name="The Broad Institute Genomics Platform"/>
            <consortium name="The Broad Institute Genome Sequencing Center for Infectious Disease"/>
            <person name="Wu L."/>
            <person name="Ma J."/>
        </authorList>
    </citation>
    <scope>NUCLEOTIDE SEQUENCE [LARGE SCALE GENOMIC DNA]</scope>
    <source>
        <strain evidence="6">JCM 18298</strain>
    </source>
</reference>
<organism evidence="5 6">
    <name type="scientific">Nocardia callitridis</name>
    <dbReference type="NCBI Taxonomy" id="648753"/>
    <lineage>
        <taxon>Bacteria</taxon>
        <taxon>Bacillati</taxon>
        <taxon>Actinomycetota</taxon>
        <taxon>Actinomycetes</taxon>
        <taxon>Mycobacteriales</taxon>
        <taxon>Nocardiaceae</taxon>
        <taxon>Nocardia</taxon>
    </lineage>
</organism>
<dbReference type="InterPro" id="IPR043594">
    <property type="entry name" value="HMGL"/>
</dbReference>
<keyword evidence="3 5" id="KW-0456">Lyase</keyword>
<dbReference type="PANTHER" id="PTHR42738">
    <property type="entry name" value="HYDROXYMETHYLGLUTARYL-COA LYASE"/>
    <property type="match status" value="1"/>
</dbReference>
<dbReference type="NCBIfam" id="NF004283">
    <property type="entry name" value="PRK05692.1"/>
    <property type="match status" value="1"/>
</dbReference>
<dbReference type="CDD" id="cd07938">
    <property type="entry name" value="DRE_TIM_HMGL"/>
    <property type="match status" value="1"/>
</dbReference>
<dbReference type="PANTHER" id="PTHR42738:SF7">
    <property type="entry name" value="HYDROXYMETHYLGLUTARYL-COA LYASE"/>
    <property type="match status" value="1"/>
</dbReference>
<evidence type="ECO:0000256" key="3">
    <source>
        <dbReference type="ARBA" id="ARBA00023239"/>
    </source>
</evidence>
<dbReference type="Gene3D" id="3.20.20.70">
    <property type="entry name" value="Aldolase class I"/>
    <property type="match status" value="1"/>
</dbReference>
<protein>
    <submittedName>
        <fullName evidence="5">Hydroxymethylglutaryl-CoA lyase</fullName>
    </submittedName>
</protein>
<proteinExistence type="inferred from homology"/>
<evidence type="ECO:0000256" key="2">
    <source>
        <dbReference type="ARBA" id="ARBA00022723"/>
    </source>
</evidence>
<dbReference type="EMBL" id="BAABJM010000006">
    <property type="protein sequence ID" value="GAA5064593.1"/>
    <property type="molecule type" value="Genomic_DNA"/>
</dbReference>
<dbReference type="RefSeq" id="WP_425577710.1">
    <property type="nucleotide sequence ID" value="NZ_BAABJM010000006.1"/>
</dbReference>